<keyword evidence="9" id="KW-0406">Ion transport</keyword>
<accession>B5CTK1</accession>
<evidence type="ECO:0000256" key="14">
    <source>
        <dbReference type="ARBA" id="ARBA00023288"/>
    </source>
</evidence>
<gene>
    <name evidence="18" type="ORF">BACPLE_00076</name>
</gene>
<dbReference type="Pfam" id="PF22461">
    <property type="entry name" value="SLBB_2"/>
    <property type="match status" value="1"/>
</dbReference>
<evidence type="ECO:0000256" key="11">
    <source>
        <dbReference type="ARBA" id="ARBA00023136"/>
    </source>
</evidence>
<keyword evidence="10" id="KW-0626">Porin</keyword>
<dbReference type="Pfam" id="PF02563">
    <property type="entry name" value="Poly_export"/>
    <property type="match status" value="1"/>
</dbReference>
<dbReference type="PROSITE" id="PS51257">
    <property type="entry name" value="PROKAR_LIPOPROTEIN"/>
    <property type="match status" value="1"/>
</dbReference>
<dbReference type="HOGENOM" id="CLU_038343_1_0_10"/>
<protein>
    <submittedName>
        <fullName evidence="18">Polysaccharide biosynthesis/export protein</fullName>
    </submittedName>
</protein>
<evidence type="ECO:0000256" key="4">
    <source>
        <dbReference type="ARBA" id="ARBA00022452"/>
    </source>
</evidence>
<dbReference type="Gene3D" id="3.10.560.10">
    <property type="entry name" value="Outer membrane lipoprotein wza domain like"/>
    <property type="match status" value="1"/>
</dbReference>
<feature type="domain" description="SLBB" evidence="17">
    <location>
        <begin position="155"/>
        <end position="234"/>
    </location>
</feature>
<dbReference type="Gene3D" id="3.30.1950.10">
    <property type="entry name" value="wza like domain"/>
    <property type="match status" value="1"/>
</dbReference>
<keyword evidence="4" id="KW-1134">Transmembrane beta strand</keyword>
<keyword evidence="6 15" id="KW-0812">Transmembrane</keyword>
<keyword evidence="5" id="KW-0762">Sugar transport</keyword>
<dbReference type="GO" id="GO:0046930">
    <property type="term" value="C:pore complex"/>
    <property type="evidence" value="ECO:0007669"/>
    <property type="project" value="UniProtKB-KW"/>
</dbReference>
<keyword evidence="15" id="KW-1133">Transmembrane helix</keyword>
<comment type="subcellular location">
    <subcellularLocation>
        <location evidence="1">Cell outer membrane</location>
        <topology evidence="1">Multi-pass membrane protein</topology>
    </subcellularLocation>
</comment>
<evidence type="ECO:0000256" key="13">
    <source>
        <dbReference type="ARBA" id="ARBA00023237"/>
    </source>
</evidence>
<organism evidence="18 19">
    <name type="scientific">Phocaeicola plebeius (strain DSM 17135 / JCM 12973 / CCUG 54634 / M2)</name>
    <name type="common">Bacteroides plebeius</name>
    <dbReference type="NCBI Taxonomy" id="484018"/>
    <lineage>
        <taxon>Bacteria</taxon>
        <taxon>Pseudomonadati</taxon>
        <taxon>Bacteroidota</taxon>
        <taxon>Bacteroidia</taxon>
        <taxon>Bacteroidales</taxon>
        <taxon>Bacteroidaceae</taxon>
        <taxon>Phocaeicola</taxon>
    </lineage>
</organism>
<evidence type="ECO:0000256" key="1">
    <source>
        <dbReference type="ARBA" id="ARBA00004571"/>
    </source>
</evidence>
<evidence type="ECO:0000259" key="17">
    <source>
        <dbReference type="Pfam" id="PF22461"/>
    </source>
</evidence>
<keyword evidence="13" id="KW-0998">Cell outer membrane</keyword>
<evidence type="ECO:0000259" key="16">
    <source>
        <dbReference type="Pfam" id="PF02563"/>
    </source>
</evidence>
<dbReference type="PANTHER" id="PTHR33619">
    <property type="entry name" value="POLYSACCHARIDE EXPORT PROTEIN GFCE-RELATED"/>
    <property type="match status" value="1"/>
</dbReference>
<keyword evidence="11 15" id="KW-0472">Membrane</keyword>
<dbReference type="GO" id="GO:0006811">
    <property type="term" value="P:monoatomic ion transport"/>
    <property type="evidence" value="ECO:0007669"/>
    <property type="project" value="UniProtKB-KW"/>
</dbReference>
<evidence type="ECO:0000256" key="12">
    <source>
        <dbReference type="ARBA" id="ARBA00023139"/>
    </source>
</evidence>
<dbReference type="AlphaFoldDB" id="B5CTK1"/>
<dbReference type="InterPro" id="IPR054765">
    <property type="entry name" value="SLBB_dom"/>
</dbReference>
<dbReference type="OrthoDB" id="662756at2"/>
<evidence type="ECO:0000256" key="9">
    <source>
        <dbReference type="ARBA" id="ARBA00023065"/>
    </source>
</evidence>
<comment type="caution">
    <text evidence="18">The sequence shown here is derived from an EMBL/GenBank/DDBJ whole genome shotgun (WGS) entry which is preliminary data.</text>
</comment>
<evidence type="ECO:0000256" key="3">
    <source>
        <dbReference type="ARBA" id="ARBA00022448"/>
    </source>
</evidence>
<dbReference type="eggNOG" id="COG1596">
    <property type="taxonomic scope" value="Bacteria"/>
</dbReference>
<keyword evidence="8" id="KW-0625">Polysaccharide transport</keyword>
<evidence type="ECO:0000256" key="6">
    <source>
        <dbReference type="ARBA" id="ARBA00022692"/>
    </source>
</evidence>
<evidence type="ECO:0000256" key="8">
    <source>
        <dbReference type="ARBA" id="ARBA00023047"/>
    </source>
</evidence>
<dbReference type="Proteomes" id="UP000003452">
    <property type="component" value="Unassembled WGS sequence"/>
</dbReference>
<keyword evidence="7" id="KW-0732">Signal</keyword>
<evidence type="ECO:0000256" key="10">
    <source>
        <dbReference type="ARBA" id="ARBA00023114"/>
    </source>
</evidence>
<name>B5CTK1_PHOPM</name>
<dbReference type="GO" id="GO:0015159">
    <property type="term" value="F:polysaccharide transmembrane transporter activity"/>
    <property type="evidence" value="ECO:0007669"/>
    <property type="project" value="InterPro"/>
</dbReference>
<keyword evidence="14" id="KW-0449">Lipoprotein</keyword>
<sequence>MRKFKELFFSCFVLFLITGCASRKNVLYLQDMDKELSIEQKYEIYIQKDDLLGILVNCKEQELAIPFNLPRVDYNLGTSENISFNRAVTSTSEQGNSSQLGYTVDTNGDIDFPILGKLHVVGLTRLQLKNLIETRLKEENLIKDAIVTINFLNFKIYMLGEIASPGMYNIKGERITLLEAISMAGDLTIQGRRDRVVVIREKDGIRMKYYNDLRSKDLFKSPSFYLQQNDVVYVEPNKTKASQATSRKSNFSLGLSVVTSLISITTLILSLIN</sequence>
<dbReference type="PANTHER" id="PTHR33619:SF3">
    <property type="entry name" value="POLYSACCHARIDE EXPORT PROTEIN GFCE-RELATED"/>
    <property type="match status" value="1"/>
</dbReference>
<proteinExistence type="inferred from homology"/>
<evidence type="ECO:0000313" key="18">
    <source>
        <dbReference type="EMBL" id="EDY97289.1"/>
    </source>
</evidence>
<dbReference type="InterPro" id="IPR003715">
    <property type="entry name" value="Poly_export_N"/>
</dbReference>
<evidence type="ECO:0000256" key="15">
    <source>
        <dbReference type="SAM" id="Phobius"/>
    </source>
</evidence>
<evidence type="ECO:0000256" key="2">
    <source>
        <dbReference type="ARBA" id="ARBA00009450"/>
    </source>
</evidence>
<feature type="transmembrane region" description="Helical" evidence="15">
    <location>
        <begin position="251"/>
        <end position="272"/>
    </location>
</feature>
<dbReference type="GeneID" id="43183888"/>
<evidence type="ECO:0000256" key="5">
    <source>
        <dbReference type="ARBA" id="ARBA00022597"/>
    </source>
</evidence>
<dbReference type="InterPro" id="IPR049712">
    <property type="entry name" value="Poly_export"/>
</dbReference>
<evidence type="ECO:0000313" key="19">
    <source>
        <dbReference type="Proteomes" id="UP000003452"/>
    </source>
</evidence>
<comment type="similarity">
    <text evidence="2">Belongs to the BexD/CtrA/VexA family.</text>
</comment>
<feature type="domain" description="Polysaccharide export protein N-terminal" evidence="16">
    <location>
        <begin position="41"/>
        <end position="150"/>
    </location>
</feature>
<dbReference type="GO" id="GO:0009279">
    <property type="term" value="C:cell outer membrane"/>
    <property type="evidence" value="ECO:0007669"/>
    <property type="project" value="UniProtKB-SubCell"/>
</dbReference>
<dbReference type="GO" id="GO:0015288">
    <property type="term" value="F:porin activity"/>
    <property type="evidence" value="ECO:0007669"/>
    <property type="project" value="UniProtKB-KW"/>
</dbReference>
<evidence type="ECO:0000256" key="7">
    <source>
        <dbReference type="ARBA" id="ARBA00022729"/>
    </source>
</evidence>
<keyword evidence="12" id="KW-0564">Palmitate</keyword>
<keyword evidence="3" id="KW-0813">Transport</keyword>
<dbReference type="EMBL" id="ABQC02000002">
    <property type="protein sequence ID" value="EDY97289.1"/>
    <property type="molecule type" value="Genomic_DNA"/>
</dbReference>
<dbReference type="RefSeq" id="WP_007559309.1">
    <property type="nucleotide sequence ID" value="NZ_DS990122.1"/>
</dbReference>
<reference evidence="18 19" key="1">
    <citation type="submission" date="2008-08" db="EMBL/GenBank/DDBJ databases">
        <title>Draft genome sequence of Bacteroides plebeius (DSM 17135).</title>
        <authorList>
            <person name="Sudarsanam P."/>
            <person name="Ley R."/>
            <person name="Guruge J."/>
            <person name="Turnbaugh P.J."/>
            <person name="Mahowald M."/>
            <person name="Liep D."/>
            <person name="Gordon J."/>
        </authorList>
    </citation>
    <scope>NUCLEOTIDE SEQUENCE [LARGE SCALE GENOMIC DNA]</scope>
    <source>
        <strain evidence="19">DSM 17135 / JCM 12973 / M2</strain>
    </source>
</reference>
<reference evidence="18 19" key="2">
    <citation type="submission" date="2008-08" db="EMBL/GenBank/DDBJ databases">
        <authorList>
            <person name="Fulton L."/>
            <person name="Clifton S."/>
            <person name="Fulton B."/>
            <person name="Xu J."/>
            <person name="Minx P."/>
            <person name="Pepin K.H."/>
            <person name="Johnson M."/>
            <person name="Thiruvilangam P."/>
            <person name="Bhonagiri V."/>
            <person name="Nash W.E."/>
            <person name="Mardis E.R."/>
            <person name="Wilson R.K."/>
        </authorList>
    </citation>
    <scope>NUCLEOTIDE SEQUENCE [LARGE SCALE GENOMIC DNA]</scope>
    <source>
        <strain evidence="19">DSM 17135 / JCM 12973 / M2</strain>
    </source>
</reference>